<evidence type="ECO:0000256" key="6">
    <source>
        <dbReference type="RuleBase" id="RU003474"/>
    </source>
</evidence>
<dbReference type="InterPro" id="IPR001529">
    <property type="entry name" value="Zn_ribbon_RPB9"/>
</dbReference>
<evidence type="ECO:0000313" key="8">
    <source>
        <dbReference type="EMBL" id="KAJ4460398.1"/>
    </source>
</evidence>
<dbReference type="SUPFAM" id="SSF57783">
    <property type="entry name" value="Zinc beta-ribbon"/>
    <property type="match status" value="1"/>
</dbReference>
<comment type="function">
    <text evidence="4">DNA-dependent RNA polymerase catalyzes the transcription of DNA into RNA using the four ribonucleoside triphosphates as substrates.</text>
</comment>
<accession>A0ABQ8UQ36</accession>
<dbReference type="Pfam" id="PF02150">
    <property type="entry name" value="Zn_ribbon_RPB9"/>
    <property type="match status" value="1"/>
</dbReference>
<comment type="subcellular location">
    <subcellularLocation>
        <location evidence="4">Nucleus</location>
    </subcellularLocation>
</comment>
<sequence>MSRFCPNCAQMLMLDAGTGATIRFFCPTCPYVFPITGKLTSSLPLQKKRVDDVLGDVDPSKCVTTDLVPCPRCRHKTSFFYEIQTRSADEPATIFHRCVKCGLNWKTN</sequence>
<name>A0ABQ8UQ36_9EUKA</name>
<keyword evidence="4" id="KW-0539">Nucleus</keyword>
<dbReference type="EMBL" id="JAPMOS010000013">
    <property type="protein sequence ID" value="KAJ4460398.1"/>
    <property type="molecule type" value="Genomic_DNA"/>
</dbReference>
<dbReference type="Pfam" id="PF01096">
    <property type="entry name" value="Zn_ribbon_TFIIS"/>
    <property type="match status" value="1"/>
</dbReference>
<dbReference type="SMART" id="SM00440">
    <property type="entry name" value="ZnF_C2C2"/>
    <property type="match status" value="1"/>
</dbReference>
<dbReference type="PANTHER" id="PTHR11239:SF12">
    <property type="entry name" value="DNA-DIRECTED RNA POLYMERASE III SUBUNIT RPC10"/>
    <property type="match status" value="1"/>
</dbReference>
<dbReference type="PROSITE" id="PS51133">
    <property type="entry name" value="ZF_TFIIS_2"/>
    <property type="match status" value="1"/>
</dbReference>
<proteinExistence type="inferred from homology"/>
<keyword evidence="3" id="KW-0862">Zinc</keyword>
<evidence type="ECO:0000256" key="2">
    <source>
        <dbReference type="ARBA" id="ARBA00022771"/>
    </source>
</evidence>
<comment type="similarity">
    <text evidence="4 6">Belongs to the archaeal rpoM/eukaryotic RPA12/RPB9/RPC11 RNA polymerase family.</text>
</comment>
<dbReference type="PIRSF" id="PIRSF005586">
    <property type="entry name" value="RNApol_RpoM"/>
    <property type="match status" value="1"/>
</dbReference>
<reference evidence="8" key="1">
    <citation type="journal article" date="2022" name="bioRxiv">
        <title>Genomics of Preaxostyla Flagellates Illuminates Evolutionary Transitions and the Path Towards Mitochondrial Loss.</title>
        <authorList>
            <person name="Novak L.V.F."/>
            <person name="Treitli S.C."/>
            <person name="Pyrih J."/>
            <person name="Halakuc P."/>
            <person name="Pipaliya S.V."/>
            <person name="Vacek V."/>
            <person name="Brzon O."/>
            <person name="Soukal P."/>
            <person name="Eme L."/>
            <person name="Dacks J.B."/>
            <person name="Karnkowska A."/>
            <person name="Elias M."/>
            <person name="Hampl V."/>
        </authorList>
    </citation>
    <scope>NUCLEOTIDE SEQUENCE</scope>
    <source>
        <strain evidence="8">RCP-MX</strain>
    </source>
</reference>
<dbReference type="InterPro" id="IPR001222">
    <property type="entry name" value="Znf_TFIIS"/>
</dbReference>
<evidence type="ECO:0000313" key="9">
    <source>
        <dbReference type="Proteomes" id="UP001141327"/>
    </source>
</evidence>
<dbReference type="PANTHER" id="PTHR11239">
    <property type="entry name" value="DNA-DIRECTED RNA POLYMERASE"/>
    <property type="match status" value="1"/>
</dbReference>
<evidence type="ECO:0000259" key="7">
    <source>
        <dbReference type="PROSITE" id="PS51133"/>
    </source>
</evidence>
<organism evidence="8 9">
    <name type="scientific">Paratrimastix pyriformis</name>
    <dbReference type="NCBI Taxonomy" id="342808"/>
    <lineage>
        <taxon>Eukaryota</taxon>
        <taxon>Metamonada</taxon>
        <taxon>Preaxostyla</taxon>
        <taxon>Paratrimastigidae</taxon>
        <taxon>Paratrimastix</taxon>
    </lineage>
</organism>
<keyword evidence="4 6" id="KW-0804">Transcription</keyword>
<feature type="domain" description="TFIIS-type" evidence="7">
    <location>
        <begin position="66"/>
        <end position="106"/>
    </location>
</feature>
<keyword evidence="4 6" id="KW-0240">DNA-directed RNA polymerase</keyword>
<gene>
    <name evidence="8" type="ORF">PAPYR_3427</name>
</gene>
<protein>
    <recommendedName>
        <fullName evidence="4">DNA-directed RNA polymerase subunit</fullName>
    </recommendedName>
</protein>
<evidence type="ECO:0000256" key="1">
    <source>
        <dbReference type="ARBA" id="ARBA00022723"/>
    </source>
</evidence>
<evidence type="ECO:0000256" key="4">
    <source>
        <dbReference type="PIRNR" id="PIRNR005586"/>
    </source>
</evidence>
<dbReference type="SMART" id="SM00661">
    <property type="entry name" value="RPOL9"/>
    <property type="match status" value="1"/>
</dbReference>
<keyword evidence="9" id="KW-1185">Reference proteome</keyword>
<comment type="caution">
    <text evidence="8">The sequence shown here is derived from an EMBL/GenBank/DDBJ whole genome shotgun (WGS) entry which is preliminary data.</text>
</comment>
<keyword evidence="1 6" id="KW-0479">Metal-binding</keyword>
<evidence type="ECO:0000256" key="5">
    <source>
        <dbReference type="PROSITE-ProRule" id="PRU00472"/>
    </source>
</evidence>
<dbReference type="Gene3D" id="2.20.25.10">
    <property type="match status" value="1"/>
</dbReference>
<dbReference type="InterPro" id="IPR012164">
    <property type="entry name" value="Rpa12/Rpb9/Rpc10/TFS"/>
</dbReference>
<evidence type="ECO:0000256" key="3">
    <source>
        <dbReference type="ARBA" id="ARBA00022833"/>
    </source>
</evidence>
<keyword evidence="2 5" id="KW-0863">Zinc-finger</keyword>
<dbReference type="PROSITE" id="PS00466">
    <property type="entry name" value="ZF_TFIIS_1"/>
    <property type="match status" value="1"/>
</dbReference>
<dbReference type="Proteomes" id="UP001141327">
    <property type="component" value="Unassembled WGS sequence"/>
</dbReference>
<dbReference type="GO" id="GO:0000428">
    <property type="term" value="C:DNA-directed RNA polymerase complex"/>
    <property type="evidence" value="ECO:0007669"/>
    <property type="project" value="UniProtKB-KW"/>
</dbReference>